<accession>A0A8S5MQD2</accession>
<name>A0A8S5MQD2_9CAUD</name>
<sequence>MTQIVMPMYNPSPTAVEFHNDDTFVRGVIAGVGTGKSVMMIQELLLRGYSQAPGVDGVRRTRFGLVRATYPNLRMTTVKTFAEWVSPMLAPVRQTAPMTARFSGGLPDGTRFDMEFVFIALENVQDVQKLKSMEFTMIFINEAREVAFEVYDTCKERVGRYPTLDPATGRGGCSYSGVILDSNPPSEDHWLAKLDLDKVEGTKIFHQPAPFIEVEQPDGTIEYIDNPVAENLEYLNQKPMVNDIPWTLEERRAFGYQYYRRMLAGKPKHYIDTEIMGKYGSNFDGVPVYQGYWKEDMVSAYQLKPTFGQPVILGIDTTGLNPAVAFGQIEMGTLLIKHELLALDLPFVPFVRDVLMPFIAQHYPGCDVVAFTDPANPRDSNHGETPVQVLRKYGIQAVNAPTNKFKPRLDSVISFLQRREGLLIDKRCEKIIGGFRGGYHYRPLKVAGIGKTYSSEPVKNEFSHLHDAVQYLCNGIRHGTDNQQQHRAIKRPPSKRVY</sequence>
<reference evidence="1" key="1">
    <citation type="journal article" date="2021" name="Proc. Natl. Acad. Sci. U.S.A.">
        <title>A Catalog of Tens of Thousands of Viruses from Human Metagenomes Reveals Hidden Associations with Chronic Diseases.</title>
        <authorList>
            <person name="Tisza M.J."/>
            <person name="Buck C.B."/>
        </authorList>
    </citation>
    <scope>NUCLEOTIDE SEQUENCE</scope>
    <source>
        <strain evidence="1">CtUS21</strain>
    </source>
</reference>
<organism evidence="1">
    <name type="scientific">Podoviridae sp. ctUS21</name>
    <dbReference type="NCBI Taxonomy" id="2826557"/>
    <lineage>
        <taxon>Viruses</taxon>
        <taxon>Duplodnaviria</taxon>
        <taxon>Heunggongvirae</taxon>
        <taxon>Uroviricota</taxon>
        <taxon>Caudoviricetes</taxon>
    </lineage>
</organism>
<evidence type="ECO:0000313" key="1">
    <source>
        <dbReference type="EMBL" id="DAD84346.1"/>
    </source>
</evidence>
<dbReference type="Gene3D" id="3.40.50.300">
    <property type="entry name" value="P-loop containing nucleotide triphosphate hydrolases"/>
    <property type="match status" value="1"/>
</dbReference>
<protein>
    <submittedName>
        <fullName evidence="1">Large subunit terminase</fullName>
    </submittedName>
</protein>
<dbReference type="Gene3D" id="3.30.420.280">
    <property type="match status" value="1"/>
</dbReference>
<dbReference type="EMBL" id="BK014959">
    <property type="protein sequence ID" value="DAD84346.1"/>
    <property type="molecule type" value="Genomic_DNA"/>
</dbReference>
<proteinExistence type="predicted"/>
<dbReference type="InterPro" id="IPR027417">
    <property type="entry name" value="P-loop_NTPase"/>
</dbReference>